<dbReference type="InterPro" id="IPR012000">
    <property type="entry name" value="Thiamin_PyroP_enz_cen_dom"/>
</dbReference>
<reference evidence="7 8" key="1">
    <citation type="submission" date="2017-08" db="EMBL/GenBank/DDBJ databases">
        <title>Salimicrobium alkalisoli sp. nov., isolated from saline alkaline soil.</title>
        <authorList>
            <person name="Zhang G."/>
            <person name="Xiong Q."/>
        </authorList>
    </citation>
    <scope>NUCLEOTIDE SEQUENCE [LARGE SCALE GENOMIC DNA]</scope>
    <source>
        <strain evidence="7 8">WN024</strain>
    </source>
</reference>
<keyword evidence="2 3" id="KW-0786">Thiamine pyrophosphate</keyword>
<dbReference type="SUPFAM" id="SSF52518">
    <property type="entry name" value="Thiamin diphosphate-binding fold (THDP-binding)"/>
    <property type="match status" value="2"/>
</dbReference>
<dbReference type="Gene3D" id="3.40.50.1220">
    <property type="entry name" value="TPP-binding domain"/>
    <property type="match status" value="1"/>
</dbReference>
<comment type="caution">
    <text evidence="7">The sequence shown here is derived from an EMBL/GenBank/DDBJ whole genome shotgun (WGS) entry which is preliminary data.</text>
</comment>
<dbReference type="InterPro" id="IPR047212">
    <property type="entry name" value="TPP_POXB-like"/>
</dbReference>
<dbReference type="RefSeq" id="WP_095821703.1">
    <property type="nucleotide sequence ID" value="NZ_NSGH01000006.1"/>
</dbReference>
<dbReference type="PANTHER" id="PTHR42981:SF2">
    <property type="entry name" value="PYRUVATE DEHYDROGENASE [UBIQUINONE]"/>
    <property type="match status" value="1"/>
</dbReference>
<dbReference type="Gene3D" id="3.40.50.970">
    <property type="match status" value="2"/>
</dbReference>
<keyword evidence="8" id="KW-1185">Reference proteome</keyword>
<dbReference type="InterPro" id="IPR011766">
    <property type="entry name" value="TPP_enzyme_TPP-bd"/>
</dbReference>
<proteinExistence type="inferred from homology"/>
<dbReference type="InterPro" id="IPR000399">
    <property type="entry name" value="TPP-bd_CS"/>
</dbReference>
<dbReference type="InterPro" id="IPR029035">
    <property type="entry name" value="DHS-like_NAD/FAD-binding_dom"/>
</dbReference>
<gene>
    <name evidence="7" type="ORF">CKW00_05280</name>
</gene>
<dbReference type="CDD" id="cd07039">
    <property type="entry name" value="TPP_PYR_POX"/>
    <property type="match status" value="1"/>
</dbReference>
<dbReference type="GO" id="GO:0047112">
    <property type="term" value="F:pyruvate oxidase activity"/>
    <property type="evidence" value="ECO:0007669"/>
    <property type="project" value="UniProtKB-EC"/>
</dbReference>
<dbReference type="EC" id="1.2.3.3" evidence="7"/>
<protein>
    <submittedName>
        <fullName evidence="7">Pyruvate oxidase</fullName>
        <ecNumber evidence="7">1.2.3.3</ecNumber>
    </submittedName>
</protein>
<keyword evidence="7" id="KW-0670">Pyruvate</keyword>
<dbReference type="Pfam" id="PF02775">
    <property type="entry name" value="TPP_enzyme_C"/>
    <property type="match status" value="1"/>
</dbReference>
<feature type="domain" description="Thiamine pyrophosphate enzyme N-terminal TPP-binding" evidence="6">
    <location>
        <begin position="4"/>
        <end position="117"/>
    </location>
</feature>
<dbReference type="PANTHER" id="PTHR42981">
    <property type="entry name" value="PYRUVATE DEHYDROGENASE [UBIQUINONE]"/>
    <property type="match status" value="1"/>
</dbReference>
<evidence type="ECO:0000256" key="1">
    <source>
        <dbReference type="ARBA" id="ARBA00007812"/>
    </source>
</evidence>
<dbReference type="InterPro" id="IPR012001">
    <property type="entry name" value="Thiamin_PyroP_enz_TPP-bd_dom"/>
</dbReference>
<comment type="similarity">
    <text evidence="1 3">Belongs to the TPP enzyme family.</text>
</comment>
<sequence>MSKRTGEIMTRQLLDWGVKHIYGLPGDSINELIDDIRKEEELGFIQVRHEETGSLAASAEAKLTGNLGVCLSITGPGAIHLLNGLYDARGDHAPVLAIVGQVTSTSVGTDAFQEINLERMFEDVAVFNKRAESAEQIPDLLNRAIRTPYTEKGVSVLIVPDDLFAEKQKEEGHLTAPGYFRPNMAPAQEDMNEARKLIEQSEKPVILAGKGARGAQEELLSFAEKVSSPIILSLHGKGLIPDNHPYCLGHHGQIGTKPAYHAMKETDLLILIGTQFPYPEFLPEGVPGIQIDNKPENIGKYYPVTAGLAGDAKDTLHNLTSSLSETKDTAYLKKQQERMNEWRIALQKEKREEKTPIQAPQVMYQIEKNMKPGAVVSTDVGNVTVWTSRFLPFIDQKFLVSGQLATMGAGLPGAIASQITHPDKQVLAICGDGGFSMAMQDFVTAVKYRLPIKVIVLNNEKIGMIKYEQQQMGHLNAETDLGSMNFAKFAESCGGEGYRIETFEEMETKMQQAFISDKPAVIDVCVEDMAPLPGHIDYASAVNYSQYIIKNFFETGTMDLPDMKKAVKRMF</sequence>
<dbReference type="CDD" id="cd02014">
    <property type="entry name" value="TPP_POX"/>
    <property type="match status" value="1"/>
</dbReference>
<dbReference type="Pfam" id="PF02776">
    <property type="entry name" value="TPP_enzyme_N"/>
    <property type="match status" value="1"/>
</dbReference>
<name>A0ABX4HSY0_9BACI</name>
<dbReference type="InterPro" id="IPR047211">
    <property type="entry name" value="POXB-like"/>
</dbReference>
<feature type="domain" description="Thiamine pyrophosphate enzyme central" evidence="4">
    <location>
        <begin position="192"/>
        <end position="319"/>
    </location>
</feature>
<dbReference type="SUPFAM" id="SSF52467">
    <property type="entry name" value="DHS-like NAD/FAD-binding domain"/>
    <property type="match status" value="1"/>
</dbReference>
<evidence type="ECO:0000256" key="3">
    <source>
        <dbReference type="RuleBase" id="RU362132"/>
    </source>
</evidence>
<dbReference type="Pfam" id="PF00205">
    <property type="entry name" value="TPP_enzyme_M"/>
    <property type="match status" value="1"/>
</dbReference>
<evidence type="ECO:0000313" key="8">
    <source>
        <dbReference type="Proteomes" id="UP000217561"/>
    </source>
</evidence>
<keyword evidence="7" id="KW-0560">Oxidoreductase</keyword>
<feature type="domain" description="Thiamine pyrophosphate enzyme TPP-binding" evidence="5">
    <location>
        <begin position="379"/>
        <end position="524"/>
    </location>
</feature>
<accession>A0ABX4HSY0</accession>
<organism evidence="7 8">
    <name type="scientific">Salimicrobium humidisoli</name>
    <dbReference type="NCBI Taxonomy" id="2029857"/>
    <lineage>
        <taxon>Bacteria</taxon>
        <taxon>Bacillati</taxon>
        <taxon>Bacillota</taxon>
        <taxon>Bacilli</taxon>
        <taxon>Bacillales</taxon>
        <taxon>Bacillaceae</taxon>
        <taxon>Salimicrobium</taxon>
    </lineage>
</organism>
<dbReference type="EMBL" id="NSGH01000006">
    <property type="protein sequence ID" value="PBB06168.1"/>
    <property type="molecule type" value="Genomic_DNA"/>
</dbReference>
<dbReference type="NCBIfam" id="NF006377">
    <property type="entry name" value="PRK08611.1"/>
    <property type="match status" value="1"/>
</dbReference>
<dbReference type="Proteomes" id="UP000217561">
    <property type="component" value="Unassembled WGS sequence"/>
</dbReference>
<dbReference type="PROSITE" id="PS00187">
    <property type="entry name" value="TPP_ENZYMES"/>
    <property type="match status" value="1"/>
</dbReference>
<dbReference type="InterPro" id="IPR047210">
    <property type="entry name" value="TPP_PYR_POXB-like"/>
</dbReference>
<evidence type="ECO:0000259" key="6">
    <source>
        <dbReference type="Pfam" id="PF02776"/>
    </source>
</evidence>
<evidence type="ECO:0000259" key="5">
    <source>
        <dbReference type="Pfam" id="PF02775"/>
    </source>
</evidence>
<dbReference type="InterPro" id="IPR029061">
    <property type="entry name" value="THDP-binding"/>
</dbReference>
<evidence type="ECO:0000259" key="4">
    <source>
        <dbReference type="Pfam" id="PF00205"/>
    </source>
</evidence>
<evidence type="ECO:0000313" key="7">
    <source>
        <dbReference type="EMBL" id="PBB06168.1"/>
    </source>
</evidence>
<evidence type="ECO:0000256" key="2">
    <source>
        <dbReference type="ARBA" id="ARBA00023052"/>
    </source>
</evidence>